<accession>E6SCJ6</accession>
<feature type="domain" description="TY-Chap N-terminal" evidence="2">
    <location>
        <begin position="12"/>
        <end position="130"/>
    </location>
</feature>
<dbReference type="AlphaFoldDB" id="E6SCJ6"/>
<protein>
    <submittedName>
        <fullName evidence="4">Uncharacterized protein</fullName>
    </submittedName>
</protein>
<name>E6SCJ6_INTC7</name>
<dbReference type="OrthoDB" id="4870723at2"/>
<sequence>MTVDLETSIDSAWRSFRQVLAEALDGLSEGESLRVALNPGEAVDDAVPGAEVCREAASFVVAVPSNRALPPSFRVSRVGLRHLRRLGLTRGSRGGLTYGASYPISHVDQAASVAVSALRVAFRLVHPAFLTSEDFTWETGSRPPLVTTAAHETELAVKPVNRDDLDRLVDEALTPMIRHVPVRDSDGDIPFRAGSCVVFVRTNDESPVILVFAEMVVAIRDLDAAVRELDVLNRQISGVKFSLHDDRIVASVELPALPFVGEHLRVLVASMCEVISSNDGLAARRVSGRTFLGGEEPDADEGDESEPREEIHPVMLRLLQLDAERPGSVRPKDAAKLCAYDSDLLVELIRWNEEQEIAWREARDEAMAAHDYDEADACEGERAHAQRTVRILRKALRFVLL</sequence>
<feature type="domain" description="TY-Chap central" evidence="1">
    <location>
        <begin position="163"/>
        <end position="292"/>
    </location>
</feature>
<evidence type="ECO:0000259" key="2">
    <source>
        <dbReference type="Pfam" id="PF22552"/>
    </source>
</evidence>
<gene>
    <name evidence="4" type="ordered locus">Intca_3114</name>
</gene>
<evidence type="ECO:0000313" key="4">
    <source>
        <dbReference type="EMBL" id="ADU49600.1"/>
    </source>
</evidence>
<organism evidence="4 5">
    <name type="scientific">Intrasporangium calvum (strain ATCC 23552 / DSM 43043 / JCM 3097 / NBRC 12989 / NCIMB 10167 / NRRL B-3866 / 7 KIP)</name>
    <dbReference type="NCBI Taxonomy" id="710696"/>
    <lineage>
        <taxon>Bacteria</taxon>
        <taxon>Bacillati</taxon>
        <taxon>Actinomycetota</taxon>
        <taxon>Actinomycetes</taxon>
        <taxon>Micrococcales</taxon>
        <taxon>Intrasporangiaceae</taxon>
        <taxon>Intrasporangium</taxon>
    </lineage>
</organism>
<keyword evidence="5" id="KW-1185">Reference proteome</keyword>
<dbReference type="Pfam" id="PF22551">
    <property type="entry name" value="TY-Chap1"/>
    <property type="match status" value="1"/>
</dbReference>
<dbReference type="eggNOG" id="ENOG503357V">
    <property type="taxonomic scope" value="Bacteria"/>
</dbReference>
<dbReference type="Gene3D" id="3.30.1460.10">
    <property type="match status" value="1"/>
</dbReference>
<dbReference type="KEGG" id="ica:Intca_3114"/>
<proteinExistence type="predicted"/>
<dbReference type="HOGENOM" id="CLU_048561_0_0_11"/>
<dbReference type="InterPro" id="IPR054343">
    <property type="entry name" value="TY-Chap_M"/>
</dbReference>
<dbReference type="Pfam" id="PF22554">
    <property type="entry name" value="Chap-C"/>
    <property type="match status" value="1"/>
</dbReference>
<dbReference type="InterPro" id="IPR054344">
    <property type="entry name" value="TY-Chap_N"/>
</dbReference>
<dbReference type="InterPro" id="IPR054342">
    <property type="entry name" value="TY-Chap_C"/>
</dbReference>
<dbReference type="RefSeq" id="WP_013493912.1">
    <property type="nucleotide sequence ID" value="NC_014830.1"/>
</dbReference>
<dbReference type="SUPFAM" id="SSF69635">
    <property type="entry name" value="Type III secretory system chaperone-like"/>
    <property type="match status" value="1"/>
</dbReference>
<evidence type="ECO:0000259" key="3">
    <source>
        <dbReference type="Pfam" id="PF22554"/>
    </source>
</evidence>
<dbReference type="STRING" id="710696.Intca_3114"/>
<evidence type="ECO:0000313" key="5">
    <source>
        <dbReference type="Proteomes" id="UP000008914"/>
    </source>
</evidence>
<reference evidence="4 5" key="1">
    <citation type="journal article" date="2010" name="Stand. Genomic Sci.">
        <title>Complete genome sequence of Intrasporangium calvum type strain (7 KIP).</title>
        <authorList>
            <person name="Del Rio T.G."/>
            <person name="Chertkov O."/>
            <person name="Yasawong M."/>
            <person name="Lucas S."/>
            <person name="Deshpande S."/>
            <person name="Cheng J.F."/>
            <person name="Detter C."/>
            <person name="Tapia R."/>
            <person name="Han C."/>
            <person name="Goodwin L."/>
            <person name="Pitluck S."/>
            <person name="Liolios K."/>
            <person name="Ivanova N."/>
            <person name="Mavromatis K."/>
            <person name="Pati A."/>
            <person name="Chen A."/>
            <person name="Palaniappan K."/>
            <person name="Land M."/>
            <person name="Hauser L."/>
            <person name="Chang Y.J."/>
            <person name="Jeffries C.D."/>
            <person name="Rohde M."/>
            <person name="Pukall R."/>
            <person name="Sikorski J."/>
            <person name="Goker M."/>
            <person name="Woyke T."/>
            <person name="Bristow J."/>
            <person name="Eisen J.A."/>
            <person name="Markowitz V."/>
            <person name="Hugenholtz P."/>
            <person name="Kyrpides N.C."/>
            <person name="Klenk H.P."/>
            <person name="Lapidus A."/>
        </authorList>
    </citation>
    <scope>NUCLEOTIDE SEQUENCE [LARGE SCALE GENOMIC DNA]</scope>
    <source>
        <strain evidence="5">ATCC 23552 / DSM 43043 / JCM 3097 / NBRC 12989 / 7 KIP</strain>
    </source>
</reference>
<feature type="domain" description="TY-Chap C-terminal" evidence="3">
    <location>
        <begin position="310"/>
        <end position="399"/>
    </location>
</feature>
<dbReference type="Proteomes" id="UP000008914">
    <property type="component" value="Chromosome"/>
</dbReference>
<dbReference type="EMBL" id="CP002343">
    <property type="protein sequence ID" value="ADU49600.1"/>
    <property type="molecule type" value="Genomic_DNA"/>
</dbReference>
<dbReference type="Pfam" id="PF22552">
    <property type="entry name" value="TY-Chap3"/>
    <property type="match status" value="1"/>
</dbReference>
<evidence type="ECO:0000259" key="1">
    <source>
        <dbReference type="Pfam" id="PF22551"/>
    </source>
</evidence>